<keyword evidence="2" id="KW-0597">Phosphoprotein</keyword>
<evidence type="ECO:0000256" key="3">
    <source>
        <dbReference type="ARBA" id="ARBA00023054"/>
    </source>
</evidence>
<comment type="similarity">
    <text evidence="1">Belongs to the zygin family.</text>
</comment>
<feature type="region of interest" description="Disordered" evidence="4">
    <location>
        <begin position="275"/>
        <end position="307"/>
    </location>
</feature>
<gene>
    <name evidence="5" type="ORF">T265_11342</name>
</gene>
<feature type="compositionally biased region" description="Basic and acidic residues" evidence="4">
    <location>
        <begin position="294"/>
        <end position="307"/>
    </location>
</feature>
<evidence type="ECO:0000313" key="5">
    <source>
        <dbReference type="EMBL" id="KER20022.1"/>
    </source>
</evidence>
<feature type="region of interest" description="Disordered" evidence="4">
    <location>
        <begin position="691"/>
        <end position="712"/>
    </location>
</feature>
<evidence type="ECO:0000256" key="2">
    <source>
        <dbReference type="ARBA" id="ARBA00022553"/>
    </source>
</evidence>
<evidence type="ECO:0000313" key="6">
    <source>
        <dbReference type="Proteomes" id="UP000054324"/>
    </source>
</evidence>
<name>A0A074Z3C5_OPIVI</name>
<dbReference type="Proteomes" id="UP000054324">
    <property type="component" value="Unassembled WGS sequence"/>
</dbReference>
<feature type="compositionally biased region" description="Polar residues" evidence="4">
    <location>
        <begin position="691"/>
        <end position="708"/>
    </location>
</feature>
<dbReference type="GO" id="GO:0005737">
    <property type="term" value="C:cytoplasm"/>
    <property type="evidence" value="ECO:0007669"/>
    <property type="project" value="TreeGrafter"/>
</dbReference>
<proteinExistence type="inferred from homology"/>
<dbReference type="STRING" id="6198.A0A074Z3C5"/>
<evidence type="ECO:0000256" key="1">
    <source>
        <dbReference type="ARBA" id="ARBA00006788"/>
    </source>
</evidence>
<accession>A0A074Z3C5</accession>
<protein>
    <submittedName>
        <fullName evidence="5">Uncharacterized protein</fullName>
    </submittedName>
</protein>
<dbReference type="GO" id="GO:0030424">
    <property type="term" value="C:axon"/>
    <property type="evidence" value="ECO:0007669"/>
    <property type="project" value="TreeGrafter"/>
</dbReference>
<evidence type="ECO:0000256" key="4">
    <source>
        <dbReference type="SAM" id="MobiDB-lite"/>
    </source>
</evidence>
<feature type="region of interest" description="Disordered" evidence="4">
    <location>
        <begin position="547"/>
        <end position="571"/>
    </location>
</feature>
<feature type="compositionally biased region" description="Polar residues" evidence="4">
    <location>
        <begin position="549"/>
        <end position="570"/>
    </location>
</feature>
<dbReference type="RefSeq" id="XP_009176237.1">
    <property type="nucleotide sequence ID" value="XM_009177973.1"/>
</dbReference>
<reference evidence="5 6" key="1">
    <citation type="submission" date="2013-11" db="EMBL/GenBank/DDBJ databases">
        <title>Opisthorchis viverrini - life in the bile duct.</title>
        <authorList>
            <person name="Young N.D."/>
            <person name="Nagarajan N."/>
            <person name="Lin S.J."/>
            <person name="Korhonen P.K."/>
            <person name="Jex A.R."/>
            <person name="Hall R.S."/>
            <person name="Safavi-Hemami H."/>
            <person name="Kaewkong W."/>
            <person name="Bertrand D."/>
            <person name="Gao S."/>
            <person name="Seet Q."/>
            <person name="Wongkham S."/>
            <person name="Teh B.T."/>
            <person name="Wongkham C."/>
            <person name="Intapan P.M."/>
            <person name="Maleewong W."/>
            <person name="Yang X."/>
            <person name="Hu M."/>
            <person name="Wang Z."/>
            <person name="Hofmann A."/>
            <person name="Sternberg P.W."/>
            <person name="Tan P."/>
            <person name="Wang J."/>
            <person name="Gasser R.B."/>
        </authorList>
    </citation>
    <scope>NUCLEOTIDE SEQUENCE [LARGE SCALE GENOMIC DNA]</scope>
</reference>
<dbReference type="CTD" id="20325510"/>
<dbReference type="InterPro" id="IPR011680">
    <property type="entry name" value="FEZ"/>
</dbReference>
<dbReference type="EMBL" id="KL597104">
    <property type="protein sequence ID" value="KER20022.1"/>
    <property type="molecule type" value="Genomic_DNA"/>
</dbReference>
<dbReference type="PANTHER" id="PTHR12394">
    <property type="entry name" value="ZYGIN"/>
    <property type="match status" value="1"/>
</dbReference>
<dbReference type="AlphaFoldDB" id="A0A074Z3C5"/>
<keyword evidence="3" id="KW-0175">Coiled coil</keyword>
<organism evidence="5 6">
    <name type="scientific">Opisthorchis viverrini</name>
    <name type="common">Southeast Asian liver fluke</name>
    <dbReference type="NCBI Taxonomy" id="6198"/>
    <lineage>
        <taxon>Eukaryota</taxon>
        <taxon>Metazoa</taxon>
        <taxon>Spiralia</taxon>
        <taxon>Lophotrochozoa</taxon>
        <taxon>Platyhelminthes</taxon>
        <taxon>Trematoda</taxon>
        <taxon>Digenea</taxon>
        <taxon>Opisthorchiida</taxon>
        <taxon>Opisthorchiata</taxon>
        <taxon>Opisthorchiidae</taxon>
        <taxon>Opisthorchis</taxon>
    </lineage>
</organism>
<dbReference type="KEGG" id="ovi:T265_11342"/>
<keyword evidence="6" id="KW-1185">Reference proteome</keyword>
<dbReference type="OrthoDB" id="6280626at2759"/>
<dbReference type="GeneID" id="20325510"/>
<sequence length="744" mass="81303">MLYSHQMSDSCSSPNGWRDSRLGHNRSSMDLCVDAPLAPLEVDILSDDSSSRGQICLNEPVQCRRSDGSLPTDQSDLDLLCSGSLTDLVLNFDDRVYNCFNQPIEQSVVSGTAFASTVGNAKAPLVVMQGVQCRRSDGSLPTDQSDLDLLCSGSLTDLVLNFDDRVYNCFNQPIEQSVVSGTAFASTVGNAKAPLVRDATLSEVKFWWKEAVGEPRTFDYPFESAPDKLGMYEDFESADADGITEDENIHLPVIYPLGRKGLEDEVVAEPDTSFQGHVTTDSECSSSFSARATTPDRSERRSLSPCMERVDESVPNDATSVISLTLPDELRAVLSSLSVSDQPPSVLADELRAVLSSLSVSDQPPSVLADLTRFTTKHLQTYVDSLLAAVLRLSDRLVELLAMRDELLMLREASDDFIILLDLIHQRRARASRAALVATARGRMRPKGFDRLKLPWITRSLFGTPANSLSSLSEHSTTTARHTATRIRKPGTIFTKDSDSVALNASSCSVAYYKSLNLHSKQRRPKTQPIVVHRENAVTPKLNGVYHSPSHQQNASTGVDNSTHHLSAASSDRAHERLLALRKLCHSLAWPNGQPQLSKSLTLRLPYEPLPVEGVTLPMLRRLNHILHSALLENVATEKMVSAYIENASTLNTNMSQESHPAPADHLPLSHLARMGETRKSLFSISESTLNTNMSPESHLSSGHNSGLRQPGSIRALALPSGGVAARQQKGATAERFHIFGSMA</sequence>
<dbReference type="PANTHER" id="PTHR12394:SF12">
    <property type="entry name" value="LD08195P"/>
    <property type="match status" value="1"/>
</dbReference>
<feature type="compositionally biased region" description="Polar residues" evidence="4">
    <location>
        <begin position="275"/>
        <end position="292"/>
    </location>
</feature>